<protein>
    <submittedName>
        <fullName evidence="3">Uncharacterized protein</fullName>
    </submittedName>
</protein>
<dbReference type="AlphaFoldDB" id="A0A7J6DJB6"/>
<dbReference type="GO" id="GO:0003735">
    <property type="term" value="F:structural constituent of ribosome"/>
    <property type="evidence" value="ECO:0007669"/>
    <property type="project" value="InterPro"/>
</dbReference>
<evidence type="ECO:0000256" key="2">
    <source>
        <dbReference type="ARBA" id="ARBA00023274"/>
    </source>
</evidence>
<dbReference type="GO" id="GO:0022625">
    <property type="term" value="C:cytosolic large ribosomal subunit"/>
    <property type="evidence" value="ECO:0007669"/>
    <property type="project" value="TreeGrafter"/>
</dbReference>
<dbReference type="GO" id="GO:0042273">
    <property type="term" value="P:ribosomal large subunit biogenesis"/>
    <property type="evidence" value="ECO:0007669"/>
    <property type="project" value="TreeGrafter"/>
</dbReference>
<dbReference type="InterPro" id="IPR014722">
    <property type="entry name" value="Rib_uL2_dom2"/>
</dbReference>
<keyword evidence="1" id="KW-0689">Ribosomal protein</keyword>
<dbReference type="Gene3D" id="2.30.30.30">
    <property type="match status" value="1"/>
</dbReference>
<dbReference type="Proteomes" id="UP000583929">
    <property type="component" value="Unassembled WGS sequence"/>
</dbReference>
<sequence length="79" mass="9015">MVPYPEIMYSRVALVNYEKDYGQLAVNVIIDVIDQNQTHYEAIVDSPHMVRSQMSIKGLCLTDIKIDIKEDVTTLGEEN</sequence>
<dbReference type="EMBL" id="JAATIQ010001120">
    <property type="protein sequence ID" value="KAF4346175.1"/>
    <property type="molecule type" value="Genomic_DNA"/>
</dbReference>
<dbReference type="PANTHER" id="PTHR11127:SF2">
    <property type="entry name" value="LARGE RIBOSOMAL SUBUNIT PROTEIN EL14"/>
    <property type="match status" value="1"/>
</dbReference>
<evidence type="ECO:0000313" key="3">
    <source>
        <dbReference type="EMBL" id="KAF4346175.1"/>
    </source>
</evidence>
<evidence type="ECO:0000256" key="1">
    <source>
        <dbReference type="ARBA" id="ARBA00022980"/>
    </source>
</evidence>
<dbReference type="GO" id="GO:0003723">
    <property type="term" value="F:RNA binding"/>
    <property type="evidence" value="ECO:0007669"/>
    <property type="project" value="InterPro"/>
</dbReference>
<dbReference type="PANTHER" id="PTHR11127">
    <property type="entry name" value="60S RIBOSOMAL PROTEIN L14"/>
    <property type="match status" value="1"/>
</dbReference>
<name>A0A7J6DJB6_CANSA</name>
<dbReference type="InterPro" id="IPR039660">
    <property type="entry name" value="Ribosomal_eL14"/>
</dbReference>
<reference evidence="3 4" key="1">
    <citation type="journal article" date="2020" name="bioRxiv">
        <title>Sequence and annotation of 42 cannabis genomes reveals extensive copy number variation in cannabinoid synthesis and pathogen resistance genes.</title>
        <authorList>
            <person name="Mckernan K.J."/>
            <person name="Helbert Y."/>
            <person name="Kane L.T."/>
            <person name="Ebling H."/>
            <person name="Zhang L."/>
            <person name="Liu B."/>
            <person name="Eaton Z."/>
            <person name="Mclaughlin S."/>
            <person name="Kingan S."/>
            <person name="Baybayan P."/>
            <person name="Concepcion G."/>
            <person name="Jordan M."/>
            <person name="Riva A."/>
            <person name="Barbazuk W."/>
            <person name="Harkins T."/>
        </authorList>
    </citation>
    <scope>NUCLEOTIDE SEQUENCE [LARGE SCALE GENOMIC DNA]</scope>
    <source>
        <strain evidence="4">cv. Jamaican Lion 4</strain>
        <tissue evidence="3">Leaf</tissue>
    </source>
</reference>
<proteinExistence type="predicted"/>
<gene>
    <name evidence="3" type="ORF">G4B88_003451</name>
</gene>
<evidence type="ECO:0000313" key="4">
    <source>
        <dbReference type="Proteomes" id="UP000583929"/>
    </source>
</evidence>
<keyword evidence="4" id="KW-1185">Reference proteome</keyword>
<organism evidence="3 4">
    <name type="scientific">Cannabis sativa</name>
    <name type="common">Hemp</name>
    <name type="synonym">Marijuana</name>
    <dbReference type="NCBI Taxonomy" id="3483"/>
    <lineage>
        <taxon>Eukaryota</taxon>
        <taxon>Viridiplantae</taxon>
        <taxon>Streptophyta</taxon>
        <taxon>Embryophyta</taxon>
        <taxon>Tracheophyta</taxon>
        <taxon>Spermatophyta</taxon>
        <taxon>Magnoliopsida</taxon>
        <taxon>eudicotyledons</taxon>
        <taxon>Gunneridae</taxon>
        <taxon>Pentapetalae</taxon>
        <taxon>rosids</taxon>
        <taxon>fabids</taxon>
        <taxon>Rosales</taxon>
        <taxon>Cannabaceae</taxon>
        <taxon>Cannabis</taxon>
    </lineage>
</organism>
<comment type="caution">
    <text evidence="3">The sequence shown here is derived from an EMBL/GenBank/DDBJ whole genome shotgun (WGS) entry which is preliminary data.</text>
</comment>
<dbReference type="CDD" id="cd23702">
    <property type="entry name" value="eL14"/>
    <property type="match status" value="1"/>
</dbReference>
<keyword evidence="2" id="KW-0687">Ribonucleoprotein</keyword>
<accession>A0A7J6DJB6</accession>